<sequence>MNAKFWQLRKAETIQVMDETGVVDVKRYDGSIQRELGWHEIPQVDRAQERKRICFGCGIMAAKGSRVTLSYNNCPSMLLKHHHIASMHKLFEVL</sequence>
<accession>A0ABR2XJX6</accession>
<dbReference type="Proteomes" id="UP001465668">
    <property type="component" value="Unassembled WGS sequence"/>
</dbReference>
<evidence type="ECO:0000313" key="1">
    <source>
        <dbReference type="EMBL" id="KAK9773936.1"/>
    </source>
</evidence>
<proteinExistence type="predicted"/>
<reference evidence="1 2" key="1">
    <citation type="submission" date="2024-02" db="EMBL/GenBank/DDBJ databases">
        <title>First draft genome assembly of two strains of Seiridium cardinale.</title>
        <authorList>
            <person name="Emiliani G."/>
            <person name="Scali E."/>
        </authorList>
    </citation>
    <scope>NUCLEOTIDE SEQUENCE [LARGE SCALE GENOMIC DNA]</scope>
    <source>
        <strain evidence="1 2">BM-138-000479</strain>
    </source>
</reference>
<name>A0ABR2XJX6_9PEZI</name>
<dbReference type="EMBL" id="JARVKM010000046">
    <property type="protein sequence ID" value="KAK9773936.1"/>
    <property type="molecule type" value="Genomic_DNA"/>
</dbReference>
<gene>
    <name evidence="1" type="ORF">SCAR479_09577</name>
</gene>
<protein>
    <submittedName>
        <fullName evidence="1">Uncharacterized protein</fullName>
    </submittedName>
</protein>
<evidence type="ECO:0000313" key="2">
    <source>
        <dbReference type="Proteomes" id="UP001465668"/>
    </source>
</evidence>
<keyword evidence="2" id="KW-1185">Reference proteome</keyword>
<comment type="caution">
    <text evidence="1">The sequence shown here is derived from an EMBL/GenBank/DDBJ whole genome shotgun (WGS) entry which is preliminary data.</text>
</comment>
<organism evidence="1 2">
    <name type="scientific">Seiridium cardinale</name>
    <dbReference type="NCBI Taxonomy" id="138064"/>
    <lineage>
        <taxon>Eukaryota</taxon>
        <taxon>Fungi</taxon>
        <taxon>Dikarya</taxon>
        <taxon>Ascomycota</taxon>
        <taxon>Pezizomycotina</taxon>
        <taxon>Sordariomycetes</taxon>
        <taxon>Xylariomycetidae</taxon>
        <taxon>Amphisphaeriales</taxon>
        <taxon>Sporocadaceae</taxon>
        <taxon>Seiridium</taxon>
    </lineage>
</organism>